<accession>A0A418SJD5</accession>
<sequence>MKHVRSPLLLALALGLAVPAGVTAIPAEAQIWLPSGRGPAYKEAGFTRSQMRKYAQVQVNIDQGMTPQQAVDAVEGIDAKTVDLIGRNIKGSPSMKMTVNQYKQQIITK</sequence>
<protein>
    <submittedName>
        <fullName evidence="1">Uncharacterized protein</fullName>
    </submittedName>
</protein>
<dbReference type="EMBL" id="CP060436">
    <property type="protein sequence ID" value="QPM91869.1"/>
    <property type="molecule type" value="Genomic_DNA"/>
</dbReference>
<organism evidence="1 2">
    <name type="scientific">Pseudooceanicola algae</name>
    <dbReference type="NCBI Taxonomy" id="1537215"/>
    <lineage>
        <taxon>Bacteria</taxon>
        <taxon>Pseudomonadati</taxon>
        <taxon>Pseudomonadota</taxon>
        <taxon>Alphaproteobacteria</taxon>
        <taxon>Rhodobacterales</taxon>
        <taxon>Paracoccaceae</taxon>
        <taxon>Pseudooceanicola</taxon>
    </lineage>
</organism>
<evidence type="ECO:0000313" key="2">
    <source>
        <dbReference type="Proteomes" id="UP000283786"/>
    </source>
</evidence>
<dbReference type="RefSeq" id="WP_119838227.1">
    <property type="nucleotide sequence ID" value="NZ_CP060436.1"/>
</dbReference>
<name>A0A418SJD5_9RHOB</name>
<gene>
    <name evidence="1" type="ORF">PSAL_031310</name>
</gene>
<dbReference type="AlphaFoldDB" id="A0A418SJD5"/>
<dbReference type="KEGG" id="palw:PSAL_031310"/>
<reference evidence="1 2" key="1">
    <citation type="submission" date="2020-08" db="EMBL/GenBank/DDBJ databases">
        <title>Genome sequence of Rhodobacteraceae bacterium Lw-13e.</title>
        <authorList>
            <person name="Poehlein A."/>
            <person name="Wolter L."/>
            <person name="Daniel R."/>
            <person name="Brinkhoff T."/>
        </authorList>
    </citation>
    <scope>NUCLEOTIDE SEQUENCE [LARGE SCALE GENOMIC DNA]</scope>
    <source>
        <strain evidence="1 2">Lw-13e</strain>
    </source>
</reference>
<keyword evidence="2" id="KW-1185">Reference proteome</keyword>
<proteinExistence type="predicted"/>
<evidence type="ECO:0000313" key="1">
    <source>
        <dbReference type="EMBL" id="QPM91869.1"/>
    </source>
</evidence>
<dbReference type="Proteomes" id="UP000283786">
    <property type="component" value="Chromosome"/>
</dbReference>